<dbReference type="Proteomes" id="UP000310636">
    <property type="component" value="Unassembled WGS sequence"/>
</dbReference>
<evidence type="ECO:0000256" key="3">
    <source>
        <dbReference type="ARBA" id="ARBA00023251"/>
    </source>
</evidence>
<evidence type="ECO:0000259" key="4">
    <source>
        <dbReference type="PROSITE" id="PS51819"/>
    </source>
</evidence>
<dbReference type="InterPro" id="IPR029068">
    <property type="entry name" value="Glyas_Bleomycin-R_OHBP_Dase"/>
</dbReference>
<dbReference type="RefSeq" id="WP_136373459.1">
    <property type="nucleotide sequence ID" value="NZ_SSOB01000057.1"/>
</dbReference>
<gene>
    <name evidence="5" type="ORF">E6C55_29490</name>
</gene>
<evidence type="ECO:0000256" key="1">
    <source>
        <dbReference type="ARBA" id="ARBA00011051"/>
    </source>
</evidence>
<dbReference type="InterPro" id="IPR000335">
    <property type="entry name" value="Bleomycin-R"/>
</dbReference>
<accession>A0A4V3WDS2</accession>
<dbReference type="CDD" id="cd08349">
    <property type="entry name" value="BLMA_like"/>
    <property type="match status" value="1"/>
</dbReference>
<sequence length="123" mass="14245">MGMVTPIFRMFDVEKAKEFYLGYLGFRLDWEARFEPDFPLYMQVSLGSLVVHLSEHYGDGSPGAAIRVETNGLDEFHRALTAKNYRYLRPGIEETEWNTRELRLLDPFGNRIVFFEASGTEEA</sequence>
<evidence type="ECO:0000313" key="5">
    <source>
        <dbReference type="EMBL" id="THF73374.1"/>
    </source>
</evidence>
<feature type="domain" description="VOC" evidence="4">
    <location>
        <begin position="1"/>
        <end position="117"/>
    </location>
</feature>
<comment type="similarity">
    <text evidence="1">Belongs to the bleomycin resistance protein family.</text>
</comment>
<comment type="caution">
    <text evidence="5">The sequence shown here is derived from an EMBL/GenBank/DDBJ whole genome shotgun (WGS) entry which is preliminary data.</text>
</comment>
<dbReference type="OrthoDB" id="9803104at2"/>
<evidence type="ECO:0000256" key="2">
    <source>
        <dbReference type="ARBA" id="ARBA00021572"/>
    </source>
</evidence>
<reference evidence="5 6" key="1">
    <citation type="submission" date="2019-04" db="EMBL/GenBank/DDBJ databases">
        <title>Cohnella sp. nov. isolated from preserved vegetables.</title>
        <authorList>
            <person name="Lin S.-Y."/>
            <person name="Hung M.-H."/>
            <person name="Young C.-C."/>
        </authorList>
    </citation>
    <scope>NUCLEOTIDE SEQUENCE [LARGE SCALE GENOMIC DNA]</scope>
    <source>
        <strain evidence="5 6">CC-MHH1044</strain>
    </source>
</reference>
<dbReference type="Gene3D" id="3.10.180.10">
    <property type="entry name" value="2,3-Dihydroxybiphenyl 1,2-Dioxygenase, domain 1"/>
    <property type="match status" value="1"/>
</dbReference>
<dbReference type="PROSITE" id="PS51819">
    <property type="entry name" value="VOC"/>
    <property type="match status" value="1"/>
</dbReference>
<dbReference type="InterPro" id="IPR037523">
    <property type="entry name" value="VOC_core"/>
</dbReference>
<proteinExistence type="inferred from homology"/>
<protein>
    <recommendedName>
        <fullName evidence="2">Bleomycin resistance protein</fullName>
    </recommendedName>
</protein>
<dbReference type="GO" id="GO:0046677">
    <property type="term" value="P:response to antibiotic"/>
    <property type="evidence" value="ECO:0007669"/>
    <property type="project" value="UniProtKB-KW"/>
</dbReference>
<dbReference type="EMBL" id="SSOB01000057">
    <property type="protein sequence ID" value="THF73374.1"/>
    <property type="molecule type" value="Genomic_DNA"/>
</dbReference>
<dbReference type="AlphaFoldDB" id="A0A4V3WDS2"/>
<evidence type="ECO:0000313" key="6">
    <source>
        <dbReference type="Proteomes" id="UP000310636"/>
    </source>
</evidence>
<organism evidence="5 6">
    <name type="scientific">Cohnella fermenti</name>
    <dbReference type="NCBI Taxonomy" id="2565925"/>
    <lineage>
        <taxon>Bacteria</taxon>
        <taxon>Bacillati</taxon>
        <taxon>Bacillota</taxon>
        <taxon>Bacilli</taxon>
        <taxon>Bacillales</taxon>
        <taxon>Paenibacillaceae</taxon>
        <taxon>Cohnella</taxon>
    </lineage>
</organism>
<dbReference type="Pfam" id="PF19581">
    <property type="entry name" value="Glyoxalase_7"/>
    <property type="match status" value="1"/>
</dbReference>
<dbReference type="SUPFAM" id="SSF54593">
    <property type="entry name" value="Glyoxalase/Bleomycin resistance protein/Dihydroxybiphenyl dioxygenase"/>
    <property type="match status" value="1"/>
</dbReference>
<keyword evidence="6" id="KW-1185">Reference proteome</keyword>
<name>A0A4V3WDS2_9BACL</name>
<keyword evidence="3" id="KW-0046">Antibiotic resistance</keyword>